<comment type="caution">
    <text evidence="2">The sequence shown here is derived from an EMBL/GenBank/DDBJ whole genome shotgun (WGS) entry which is preliminary data.</text>
</comment>
<reference evidence="2" key="2">
    <citation type="submission" date="2023-05" db="EMBL/GenBank/DDBJ databases">
        <authorList>
            <consortium name="Lawrence Berkeley National Laboratory"/>
            <person name="Steindorff A."/>
            <person name="Hensen N."/>
            <person name="Bonometti L."/>
            <person name="Westerberg I."/>
            <person name="Brannstrom I.O."/>
            <person name="Guillou S."/>
            <person name="Cros-Aarteil S."/>
            <person name="Calhoun S."/>
            <person name="Haridas S."/>
            <person name="Kuo A."/>
            <person name="Mondo S."/>
            <person name="Pangilinan J."/>
            <person name="Riley R."/>
            <person name="Labutti K."/>
            <person name="Andreopoulos B."/>
            <person name="Lipzen A."/>
            <person name="Chen C."/>
            <person name="Yanf M."/>
            <person name="Daum C."/>
            <person name="Ng V."/>
            <person name="Clum A."/>
            <person name="Ohm R."/>
            <person name="Martin F."/>
            <person name="Silar P."/>
            <person name="Natvig D."/>
            <person name="Lalanne C."/>
            <person name="Gautier V."/>
            <person name="Ament-Velasquez S.L."/>
            <person name="Kruys A."/>
            <person name="Hutchinson M.I."/>
            <person name="Powell A.J."/>
            <person name="Barry K."/>
            <person name="Miller A.N."/>
            <person name="Grigoriev I.V."/>
            <person name="Debuchy R."/>
            <person name="Gladieux P."/>
            <person name="Thoren M.H."/>
            <person name="Johannesson H."/>
        </authorList>
    </citation>
    <scope>NUCLEOTIDE SEQUENCE</scope>
    <source>
        <strain evidence="2">PSN243</strain>
    </source>
</reference>
<evidence type="ECO:0000313" key="3">
    <source>
        <dbReference type="Proteomes" id="UP001321760"/>
    </source>
</evidence>
<keyword evidence="3" id="KW-1185">Reference proteome</keyword>
<sequence length="361" mass="40763">LSAVLLLIFLQLTCANPSFAPIYPRQFASSRPSLSHSYRQFLPKMPRTSSRAVPCAAPCARHHASASHKRAANQISTDGDGYDQIEAQDDRDKIQLREILLHNQRILTLAHKQRLPSERLKLSEEGFLTIKPGPPGEDELKLWTDLVMEFDTASESRVSAWRPLFTMAERIVQLSRLEPQDPDDQFPYPEEVTDCIIKCYADHLNEVFPAMVLKAIIQDDPDGVMGKHWKRGECRDGHITIQQYLDSVAYIGGREAAKMEFFICLQQEDMPKSFARGRLDRVEVEKVPAIVGYHLHCEEINSVRVGQQLYGVMAALKRKFGYYAEFDWDQFGLGIRIGGIGAVDSAPPAPESAPWVEIGRD</sequence>
<dbReference type="EMBL" id="MU865936">
    <property type="protein sequence ID" value="KAK4449706.1"/>
    <property type="molecule type" value="Genomic_DNA"/>
</dbReference>
<gene>
    <name evidence="2" type="ORF">QBC34DRAFT_463088</name>
</gene>
<accession>A0AAV9GSS7</accession>
<feature type="chain" id="PRO_5043855129" evidence="1">
    <location>
        <begin position="16"/>
        <end position="361"/>
    </location>
</feature>
<dbReference type="AlphaFoldDB" id="A0AAV9GSS7"/>
<organism evidence="2 3">
    <name type="scientific">Podospora aff. communis PSN243</name>
    <dbReference type="NCBI Taxonomy" id="3040156"/>
    <lineage>
        <taxon>Eukaryota</taxon>
        <taxon>Fungi</taxon>
        <taxon>Dikarya</taxon>
        <taxon>Ascomycota</taxon>
        <taxon>Pezizomycotina</taxon>
        <taxon>Sordariomycetes</taxon>
        <taxon>Sordariomycetidae</taxon>
        <taxon>Sordariales</taxon>
        <taxon>Podosporaceae</taxon>
        <taxon>Podospora</taxon>
    </lineage>
</organism>
<name>A0AAV9GSS7_9PEZI</name>
<proteinExistence type="predicted"/>
<feature type="non-terminal residue" evidence="2">
    <location>
        <position position="1"/>
    </location>
</feature>
<feature type="signal peptide" evidence="1">
    <location>
        <begin position="1"/>
        <end position="15"/>
    </location>
</feature>
<evidence type="ECO:0000313" key="2">
    <source>
        <dbReference type="EMBL" id="KAK4449706.1"/>
    </source>
</evidence>
<dbReference type="Proteomes" id="UP001321760">
    <property type="component" value="Unassembled WGS sequence"/>
</dbReference>
<protein>
    <submittedName>
        <fullName evidence="2">Uncharacterized protein</fullName>
    </submittedName>
</protein>
<evidence type="ECO:0000256" key="1">
    <source>
        <dbReference type="SAM" id="SignalP"/>
    </source>
</evidence>
<keyword evidence="1" id="KW-0732">Signal</keyword>
<reference evidence="2" key="1">
    <citation type="journal article" date="2023" name="Mol. Phylogenet. Evol.">
        <title>Genome-scale phylogeny and comparative genomics of the fungal order Sordariales.</title>
        <authorList>
            <person name="Hensen N."/>
            <person name="Bonometti L."/>
            <person name="Westerberg I."/>
            <person name="Brannstrom I.O."/>
            <person name="Guillou S."/>
            <person name="Cros-Aarteil S."/>
            <person name="Calhoun S."/>
            <person name="Haridas S."/>
            <person name="Kuo A."/>
            <person name="Mondo S."/>
            <person name="Pangilinan J."/>
            <person name="Riley R."/>
            <person name="LaButti K."/>
            <person name="Andreopoulos B."/>
            <person name="Lipzen A."/>
            <person name="Chen C."/>
            <person name="Yan M."/>
            <person name="Daum C."/>
            <person name="Ng V."/>
            <person name="Clum A."/>
            <person name="Steindorff A."/>
            <person name="Ohm R.A."/>
            <person name="Martin F."/>
            <person name="Silar P."/>
            <person name="Natvig D.O."/>
            <person name="Lalanne C."/>
            <person name="Gautier V."/>
            <person name="Ament-Velasquez S.L."/>
            <person name="Kruys A."/>
            <person name="Hutchinson M.I."/>
            <person name="Powell A.J."/>
            <person name="Barry K."/>
            <person name="Miller A.N."/>
            <person name="Grigoriev I.V."/>
            <person name="Debuchy R."/>
            <person name="Gladieux P."/>
            <person name="Hiltunen Thoren M."/>
            <person name="Johannesson H."/>
        </authorList>
    </citation>
    <scope>NUCLEOTIDE SEQUENCE</scope>
    <source>
        <strain evidence="2">PSN243</strain>
    </source>
</reference>